<dbReference type="PANTHER" id="PTHR44019">
    <property type="entry name" value="WD REPEAT-CONTAINING PROTEIN 55"/>
    <property type="match status" value="1"/>
</dbReference>
<dbReference type="PANTHER" id="PTHR44019:SF8">
    <property type="entry name" value="POC1 CENTRIOLAR PROTEIN HOMOLOG"/>
    <property type="match status" value="1"/>
</dbReference>
<dbReference type="InterPro" id="IPR001680">
    <property type="entry name" value="WD40_rpt"/>
</dbReference>
<evidence type="ECO:0000256" key="3">
    <source>
        <dbReference type="PROSITE-ProRule" id="PRU00221"/>
    </source>
</evidence>
<dbReference type="SUPFAM" id="SSF50978">
    <property type="entry name" value="WD40 repeat-like"/>
    <property type="match status" value="1"/>
</dbReference>
<evidence type="ECO:0008006" key="5">
    <source>
        <dbReference type="Google" id="ProtNLM"/>
    </source>
</evidence>
<dbReference type="Gene3D" id="2.130.10.10">
    <property type="entry name" value="YVTN repeat-like/Quinoprotein amine dehydrogenase"/>
    <property type="match status" value="2"/>
</dbReference>
<accession>A0AA96WJD5</accession>
<dbReference type="EMBL" id="CP053586">
    <property type="protein sequence ID" value="WNZ26633.1"/>
    <property type="molecule type" value="Genomic_DNA"/>
</dbReference>
<dbReference type="InterPro" id="IPR036322">
    <property type="entry name" value="WD40_repeat_dom_sf"/>
</dbReference>
<protein>
    <recommendedName>
        <fullName evidence="5">WD40 repeat domain-containing protein</fullName>
    </recommendedName>
</protein>
<evidence type="ECO:0000256" key="1">
    <source>
        <dbReference type="ARBA" id="ARBA00022574"/>
    </source>
</evidence>
<evidence type="ECO:0000313" key="4">
    <source>
        <dbReference type="EMBL" id="WNZ26633.1"/>
    </source>
</evidence>
<feature type="repeat" description="WD" evidence="3">
    <location>
        <begin position="275"/>
        <end position="307"/>
    </location>
</feature>
<feature type="repeat" description="WD" evidence="3">
    <location>
        <begin position="52"/>
        <end position="86"/>
    </location>
</feature>
<dbReference type="InterPro" id="IPR050505">
    <property type="entry name" value="WDR55/POC1"/>
</dbReference>
<dbReference type="Pfam" id="PF00400">
    <property type="entry name" value="WD40"/>
    <property type="match status" value="4"/>
</dbReference>
<dbReference type="PROSITE" id="PS50294">
    <property type="entry name" value="WD_REPEATS_REGION"/>
    <property type="match status" value="2"/>
</dbReference>
<name>A0AA96WJD5_9CYAN</name>
<organism evidence="4">
    <name type="scientific">Leptolyngbya sp. NK1-12</name>
    <dbReference type="NCBI Taxonomy" id="2547451"/>
    <lineage>
        <taxon>Bacteria</taxon>
        <taxon>Bacillati</taxon>
        <taxon>Cyanobacteriota</taxon>
        <taxon>Cyanophyceae</taxon>
        <taxon>Leptolyngbyales</taxon>
        <taxon>Leptolyngbyaceae</taxon>
        <taxon>Leptolyngbya group</taxon>
        <taxon>Leptolyngbya</taxon>
    </lineage>
</organism>
<keyword evidence="1 3" id="KW-0853">WD repeat</keyword>
<dbReference type="AlphaFoldDB" id="A0AA96WJD5"/>
<proteinExistence type="predicted"/>
<dbReference type="PROSITE" id="PS50082">
    <property type="entry name" value="WD_REPEATS_2"/>
    <property type="match status" value="2"/>
</dbReference>
<dbReference type="SMART" id="SM00320">
    <property type="entry name" value="WD40"/>
    <property type="match status" value="6"/>
</dbReference>
<sequence length="358" mass="38737">MLGQHSLSDYVTAIAWFPEAVGSAANYLVASSAAGEVALYQVGTQLDGTMLQSATDQSVDCLAVSRDGQFVAAGGQDGRVQIWQVELAELSSPKLTLIASLENAPAWVDRMAWNPQQKLLAFSLGRYVQVWDAAANQVVTTLNFENSSVLDITWHPDGDRLTVAGYQGIKVWSAADWDDDPYLVEIPSASTIVAWSPDGKYIASGNIDRTISVLEWENPAMPWLMRGFPGKIRQLVWSDIALKRGAPLLASSSSESIVVWEKHPDERVGWEGQVLGQHDARIEAMQFQPGTSTLATAGADGWVVLWQKRRLGQMLDGAPDGFSSLCWHAKGHQLAAGGAAGELVVWSKGTRGQGFGQK</sequence>
<reference evidence="4" key="1">
    <citation type="submission" date="2020-05" db="EMBL/GenBank/DDBJ databases">
        <authorList>
            <person name="Zhu T."/>
            <person name="Keshari N."/>
            <person name="Lu X."/>
        </authorList>
    </citation>
    <scope>NUCLEOTIDE SEQUENCE</scope>
    <source>
        <strain evidence="4">NK1-12</strain>
    </source>
</reference>
<dbReference type="InterPro" id="IPR015943">
    <property type="entry name" value="WD40/YVTN_repeat-like_dom_sf"/>
</dbReference>
<gene>
    <name evidence="4" type="ORF">HJG54_16165</name>
</gene>
<evidence type="ECO:0000256" key="2">
    <source>
        <dbReference type="ARBA" id="ARBA00022737"/>
    </source>
</evidence>
<keyword evidence="2" id="KW-0677">Repeat</keyword>